<comment type="caution">
    <text evidence="2">The sequence shown here is derived from an EMBL/GenBank/DDBJ whole genome shotgun (WGS) entry which is preliminary data.</text>
</comment>
<proteinExistence type="predicted"/>
<keyword evidence="3" id="KW-1185">Reference proteome</keyword>
<reference evidence="2" key="1">
    <citation type="journal article" date="2020" name="Stud. Mycol.">
        <title>101 Dothideomycetes genomes: a test case for predicting lifestyles and emergence of pathogens.</title>
        <authorList>
            <person name="Haridas S."/>
            <person name="Albert R."/>
            <person name="Binder M."/>
            <person name="Bloem J."/>
            <person name="Labutti K."/>
            <person name="Salamov A."/>
            <person name="Andreopoulos B."/>
            <person name="Baker S."/>
            <person name="Barry K."/>
            <person name="Bills G."/>
            <person name="Bluhm B."/>
            <person name="Cannon C."/>
            <person name="Castanera R."/>
            <person name="Culley D."/>
            <person name="Daum C."/>
            <person name="Ezra D."/>
            <person name="Gonzalez J."/>
            <person name="Henrissat B."/>
            <person name="Kuo A."/>
            <person name="Liang C."/>
            <person name="Lipzen A."/>
            <person name="Lutzoni F."/>
            <person name="Magnuson J."/>
            <person name="Mondo S."/>
            <person name="Nolan M."/>
            <person name="Ohm R."/>
            <person name="Pangilinan J."/>
            <person name="Park H.-J."/>
            <person name="Ramirez L."/>
            <person name="Alfaro M."/>
            <person name="Sun H."/>
            <person name="Tritt A."/>
            <person name="Yoshinaga Y."/>
            <person name="Zwiers L.-H."/>
            <person name="Turgeon B."/>
            <person name="Goodwin S."/>
            <person name="Spatafora J."/>
            <person name="Crous P."/>
            <person name="Grigoriev I."/>
        </authorList>
    </citation>
    <scope>NUCLEOTIDE SEQUENCE</scope>
    <source>
        <strain evidence="2">CBS 690.94</strain>
    </source>
</reference>
<protein>
    <submittedName>
        <fullName evidence="2">Uncharacterized protein</fullName>
    </submittedName>
</protein>
<accession>A0A9P4PPA1</accession>
<sequence>MLFHLSLAFFLVAFAAAAPTDVSGTNTLCGFADRKGSASHYTYFVLDECRALGKAVPVGNLYRDPNCDCTFYKDADCEKHTWYLSVDYATMREEVAEVSEYYKCTTRTGH</sequence>
<dbReference type="OrthoDB" id="3752903at2759"/>
<feature type="chain" id="PRO_5040458353" evidence="1">
    <location>
        <begin position="18"/>
        <end position="110"/>
    </location>
</feature>
<dbReference type="AlphaFoldDB" id="A0A9P4PPA1"/>
<feature type="signal peptide" evidence="1">
    <location>
        <begin position="1"/>
        <end position="17"/>
    </location>
</feature>
<gene>
    <name evidence="2" type="ORF">P171DRAFT_233905</name>
</gene>
<evidence type="ECO:0000256" key="1">
    <source>
        <dbReference type="SAM" id="SignalP"/>
    </source>
</evidence>
<keyword evidence="1" id="KW-0732">Signal</keyword>
<organism evidence="2 3">
    <name type="scientific">Karstenula rhodostoma CBS 690.94</name>
    <dbReference type="NCBI Taxonomy" id="1392251"/>
    <lineage>
        <taxon>Eukaryota</taxon>
        <taxon>Fungi</taxon>
        <taxon>Dikarya</taxon>
        <taxon>Ascomycota</taxon>
        <taxon>Pezizomycotina</taxon>
        <taxon>Dothideomycetes</taxon>
        <taxon>Pleosporomycetidae</taxon>
        <taxon>Pleosporales</taxon>
        <taxon>Massarineae</taxon>
        <taxon>Didymosphaeriaceae</taxon>
        <taxon>Karstenula</taxon>
    </lineage>
</organism>
<dbReference type="Proteomes" id="UP000799764">
    <property type="component" value="Unassembled WGS sequence"/>
</dbReference>
<evidence type="ECO:0000313" key="3">
    <source>
        <dbReference type="Proteomes" id="UP000799764"/>
    </source>
</evidence>
<name>A0A9P4PPA1_9PLEO</name>
<dbReference type="EMBL" id="MU001496">
    <property type="protein sequence ID" value="KAF2447886.1"/>
    <property type="molecule type" value="Genomic_DNA"/>
</dbReference>
<evidence type="ECO:0000313" key="2">
    <source>
        <dbReference type="EMBL" id="KAF2447886.1"/>
    </source>
</evidence>